<gene>
    <name evidence="3" type="ORF">M6B38_139525</name>
    <name evidence="2" type="ORF">M6B38_149050</name>
</gene>
<protein>
    <submittedName>
        <fullName evidence="2">4-coumarate--CoA ligase 2</fullName>
    </submittedName>
</protein>
<evidence type="ECO:0000313" key="4">
    <source>
        <dbReference type="Proteomes" id="UP001140949"/>
    </source>
</evidence>
<keyword evidence="2" id="KW-0436">Ligase</keyword>
<dbReference type="AlphaFoldDB" id="A0AAX6F7S5"/>
<evidence type="ECO:0000313" key="2">
    <source>
        <dbReference type="EMBL" id="KAJ6812239.1"/>
    </source>
</evidence>
<dbReference type="EMBL" id="JANAVB010029819">
    <property type="protein sequence ID" value="KAJ6814124.1"/>
    <property type="molecule type" value="Genomic_DNA"/>
</dbReference>
<reference evidence="2" key="2">
    <citation type="submission" date="2023-04" db="EMBL/GenBank/DDBJ databases">
        <authorList>
            <person name="Bruccoleri R.E."/>
            <person name="Oakeley E.J."/>
            <person name="Faust A.-M."/>
            <person name="Dessus-Babus S."/>
            <person name="Altorfer M."/>
            <person name="Burckhardt D."/>
            <person name="Oertli M."/>
            <person name="Naumann U."/>
            <person name="Petersen F."/>
            <person name="Wong J."/>
        </authorList>
    </citation>
    <scope>NUCLEOTIDE SEQUENCE</scope>
    <source>
        <strain evidence="2">GSM-AAB239-AS_SAM_17_03QT</strain>
        <tissue evidence="2">Leaf</tissue>
    </source>
</reference>
<feature type="region of interest" description="Disordered" evidence="1">
    <location>
        <begin position="129"/>
        <end position="158"/>
    </location>
</feature>
<name>A0AAX6F7S5_IRIPA</name>
<proteinExistence type="predicted"/>
<organism evidence="2 4">
    <name type="scientific">Iris pallida</name>
    <name type="common">Sweet iris</name>
    <dbReference type="NCBI Taxonomy" id="29817"/>
    <lineage>
        <taxon>Eukaryota</taxon>
        <taxon>Viridiplantae</taxon>
        <taxon>Streptophyta</taxon>
        <taxon>Embryophyta</taxon>
        <taxon>Tracheophyta</taxon>
        <taxon>Spermatophyta</taxon>
        <taxon>Magnoliopsida</taxon>
        <taxon>Liliopsida</taxon>
        <taxon>Asparagales</taxon>
        <taxon>Iridaceae</taxon>
        <taxon>Iridoideae</taxon>
        <taxon>Irideae</taxon>
        <taxon>Iris</taxon>
    </lineage>
</organism>
<dbReference type="GO" id="GO:0016874">
    <property type="term" value="F:ligase activity"/>
    <property type="evidence" value="ECO:0007669"/>
    <property type="project" value="UniProtKB-KW"/>
</dbReference>
<comment type="caution">
    <text evidence="2">The sequence shown here is derived from an EMBL/GenBank/DDBJ whole genome shotgun (WGS) entry which is preliminary data.</text>
</comment>
<keyword evidence="4" id="KW-1185">Reference proteome</keyword>
<evidence type="ECO:0000313" key="3">
    <source>
        <dbReference type="EMBL" id="KAJ6814124.1"/>
    </source>
</evidence>
<feature type="region of interest" description="Disordered" evidence="1">
    <location>
        <begin position="42"/>
        <end position="79"/>
    </location>
</feature>
<dbReference type="EMBL" id="JANAVB010031219">
    <property type="protein sequence ID" value="KAJ6812239.1"/>
    <property type="molecule type" value="Genomic_DNA"/>
</dbReference>
<feature type="compositionally biased region" description="Low complexity" evidence="1">
    <location>
        <begin position="53"/>
        <end position="79"/>
    </location>
</feature>
<reference evidence="2" key="1">
    <citation type="journal article" date="2023" name="GigaByte">
        <title>Genome assembly of the bearded iris, Iris pallida Lam.</title>
        <authorList>
            <person name="Bruccoleri R.E."/>
            <person name="Oakeley E.J."/>
            <person name="Faust A.M.E."/>
            <person name="Altorfer M."/>
            <person name="Dessus-Babus S."/>
            <person name="Burckhardt D."/>
            <person name="Oertli M."/>
            <person name="Naumann U."/>
            <person name="Petersen F."/>
            <person name="Wong J."/>
        </authorList>
    </citation>
    <scope>NUCLEOTIDE SEQUENCE</scope>
    <source>
        <strain evidence="2">GSM-AAB239-AS_SAM_17_03QT</strain>
    </source>
</reference>
<accession>A0AAX6F7S5</accession>
<evidence type="ECO:0000256" key="1">
    <source>
        <dbReference type="SAM" id="MobiDB-lite"/>
    </source>
</evidence>
<sequence length="158" mass="16661">MWKSGSTHSTTSSPGRKCRLGFSPSTCCARFDTTLRWVSTTPFGSPVVPEENGTTTASSGPTSASCSAGSSSSAERSSSAVITATSASLSAYWGCVTTSLAPERRSWVAISWGVQKGLAVVEAAPSMEMPRTAKANSGQLWRRSRTTSPFATPQREER</sequence>
<dbReference type="Proteomes" id="UP001140949">
    <property type="component" value="Unassembled WGS sequence"/>
</dbReference>